<dbReference type="InterPro" id="IPR009769">
    <property type="entry name" value="EDR2_C"/>
</dbReference>
<dbReference type="AlphaFoldDB" id="A0A0R0HGB8"/>
<sequence>MEGPENPKKSEWIDRIRSEGSIPHFHSLIQITVQMVGHHLLELHSRGPEYLTTKAKIPAGDYLLNPLGFDWIKSSVKMGEILKHSNSQVRKVIDNEFPAGDKPFVWAFNIQLPTKDNYSAVAYFTNKEPITEGSLMDNFLKGDDAFRNSRLKMIANIVNGPWILRKAAICIIGRALSCKYCVAENFVEEVDIDIGSSMVAAAIVHLAFGYVTTLTVDLAFLIESQTESDFPENLLGAFRFSNLNPASARQIDPSSVLSTGGLQKSLSKRLWKSIGQILLPGSKEDDSTSGSQNTKTVDHKNVRVTSRNDIQEELKGKESPFQVVIVLTIYFSLRGQGILRKT</sequence>
<dbReference type="Pfam" id="PF07059">
    <property type="entry name" value="EDR2_C"/>
    <property type="match status" value="1"/>
</dbReference>
<dbReference type="Gramene" id="KRH29613">
    <property type="protein sequence ID" value="KRH29613"/>
    <property type="gene ID" value="GLYMA_11G126800"/>
</dbReference>
<dbReference type="EnsemblPlants" id="KRH29613">
    <property type="protein sequence ID" value="KRH29613"/>
    <property type="gene ID" value="GLYMA_11G126800"/>
</dbReference>
<evidence type="ECO:0000259" key="2">
    <source>
        <dbReference type="Pfam" id="PF07059"/>
    </source>
</evidence>
<keyword evidence="5" id="KW-1185">Reference proteome</keyword>
<accession>A0A0R0HGB8</accession>
<dbReference type="EMBL" id="CM000844">
    <property type="protein sequence ID" value="KRH29613.2"/>
    <property type="molecule type" value="Genomic_DNA"/>
</dbReference>
<evidence type="ECO:0000313" key="5">
    <source>
        <dbReference type="Proteomes" id="UP000008827"/>
    </source>
</evidence>
<reference evidence="4" key="2">
    <citation type="submission" date="2018-02" db="UniProtKB">
        <authorList>
            <consortium name="EnsemblPlants"/>
        </authorList>
    </citation>
    <scope>IDENTIFICATION</scope>
    <source>
        <strain evidence="4">Williams 82</strain>
    </source>
</reference>
<evidence type="ECO:0000256" key="1">
    <source>
        <dbReference type="SAM" id="MobiDB-lite"/>
    </source>
</evidence>
<dbReference type="PaxDb" id="3847-GLYMA11G13536.1"/>
<evidence type="ECO:0000313" key="4">
    <source>
        <dbReference type="EnsemblPlants" id="KRH29613"/>
    </source>
</evidence>
<name>A0A0R0HGB8_SOYBN</name>
<reference evidence="3 4" key="1">
    <citation type="journal article" date="2010" name="Nature">
        <title>Genome sequence of the palaeopolyploid soybean.</title>
        <authorList>
            <person name="Schmutz J."/>
            <person name="Cannon S.B."/>
            <person name="Schlueter J."/>
            <person name="Ma J."/>
            <person name="Mitros T."/>
            <person name="Nelson W."/>
            <person name="Hyten D.L."/>
            <person name="Song Q."/>
            <person name="Thelen J.J."/>
            <person name="Cheng J."/>
            <person name="Xu D."/>
            <person name="Hellsten U."/>
            <person name="May G.D."/>
            <person name="Yu Y."/>
            <person name="Sakurai T."/>
            <person name="Umezawa T."/>
            <person name="Bhattacharyya M.K."/>
            <person name="Sandhu D."/>
            <person name="Valliyodan B."/>
            <person name="Lindquist E."/>
            <person name="Peto M."/>
            <person name="Grant D."/>
            <person name="Shu S."/>
            <person name="Goodstein D."/>
            <person name="Barry K."/>
            <person name="Futrell-Griggs M."/>
            <person name="Abernathy B."/>
            <person name="Du J."/>
            <person name="Tian Z."/>
            <person name="Zhu L."/>
            <person name="Gill N."/>
            <person name="Joshi T."/>
            <person name="Libault M."/>
            <person name="Sethuraman A."/>
            <person name="Zhang X.-C."/>
            <person name="Shinozaki K."/>
            <person name="Nguyen H.T."/>
            <person name="Wing R.A."/>
            <person name="Cregan P."/>
            <person name="Specht J."/>
            <person name="Grimwood J."/>
            <person name="Rokhsar D."/>
            <person name="Stacey G."/>
            <person name="Shoemaker R.C."/>
            <person name="Jackson S.A."/>
        </authorList>
    </citation>
    <scope>NUCLEOTIDE SEQUENCE</scope>
    <source>
        <strain evidence="4">cv. Williams 82</strain>
        <tissue evidence="3">Callus</tissue>
    </source>
</reference>
<protein>
    <recommendedName>
        <fullName evidence="2">Protein ENHANCED DISEASE RESISTANCE 2 C-terminal domain-containing protein</fullName>
    </recommendedName>
</protein>
<dbReference type="InParanoid" id="A0A0R0HGB8"/>
<feature type="domain" description="Protein ENHANCED DISEASE RESISTANCE 2 C-terminal" evidence="2">
    <location>
        <begin position="46"/>
        <end position="243"/>
    </location>
</feature>
<gene>
    <name evidence="3" type="ORF">GLYMA_11G126800</name>
</gene>
<dbReference type="Proteomes" id="UP000008827">
    <property type="component" value="Chromosome 11"/>
</dbReference>
<dbReference type="InterPro" id="IPR045096">
    <property type="entry name" value="EDR2-like"/>
</dbReference>
<organism evidence="3">
    <name type="scientific">Glycine max</name>
    <name type="common">Soybean</name>
    <name type="synonym">Glycine hispida</name>
    <dbReference type="NCBI Taxonomy" id="3847"/>
    <lineage>
        <taxon>Eukaryota</taxon>
        <taxon>Viridiplantae</taxon>
        <taxon>Streptophyta</taxon>
        <taxon>Embryophyta</taxon>
        <taxon>Tracheophyta</taxon>
        <taxon>Spermatophyta</taxon>
        <taxon>Magnoliopsida</taxon>
        <taxon>eudicotyledons</taxon>
        <taxon>Gunneridae</taxon>
        <taxon>Pentapetalae</taxon>
        <taxon>rosids</taxon>
        <taxon>fabids</taxon>
        <taxon>Fabales</taxon>
        <taxon>Fabaceae</taxon>
        <taxon>Papilionoideae</taxon>
        <taxon>50 kb inversion clade</taxon>
        <taxon>NPAAA clade</taxon>
        <taxon>indigoferoid/millettioid clade</taxon>
        <taxon>Phaseoleae</taxon>
        <taxon>Glycine</taxon>
        <taxon>Glycine subgen. Soja</taxon>
    </lineage>
</organism>
<proteinExistence type="predicted"/>
<reference evidence="3" key="3">
    <citation type="submission" date="2018-07" db="EMBL/GenBank/DDBJ databases">
        <title>WGS assembly of Glycine max.</title>
        <authorList>
            <person name="Schmutz J."/>
            <person name="Cannon S."/>
            <person name="Schlueter J."/>
            <person name="Ma J."/>
            <person name="Mitros T."/>
            <person name="Nelson W."/>
            <person name="Hyten D."/>
            <person name="Song Q."/>
            <person name="Thelen J."/>
            <person name="Cheng J."/>
            <person name="Xu D."/>
            <person name="Hellsten U."/>
            <person name="May G."/>
            <person name="Yu Y."/>
            <person name="Sakurai T."/>
            <person name="Umezawa T."/>
            <person name="Bhattacharyya M."/>
            <person name="Sandhu D."/>
            <person name="Valliyodan B."/>
            <person name="Lindquist E."/>
            <person name="Peto M."/>
            <person name="Grant D."/>
            <person name="Shu S."/>
            <person name="Goodstein D."/>
            <person name="Barry K."/>
            <person name="Futrell-Griggs M."/>
            <person name="Abernathy B."/>
            <person name="Du J."/>
            <person name="Tian Z."/>
            <person name="Zhu L."/>
            <person name="Gill N."/>
            <person name="Joshi T."/>
            <person name="Libault M."/>
            <person name="Sethuraman A."/>
            <person name="Zhang X."/>
            <person name="Shinozaki K."/>
            <person name="Nguyen H."/>
            <person name="Wing R."/>
            <person name="Cregan P."/>
            <person name="Specht J."/>
            <person name="Grimwood J."/>
            <person name="Rokhsar D."/>
            <person name="Stacey G."/>
            <person name="Shoemaker R."/>
            <person name="Jackson S."/>
        </authorList>
    </citation>
    <scope>NUCLEOTIDE SEQUENCE</scope>
    <source>
        <tissue evidence="3">Callus</tissue>
    </source>
</reference>
<dbReference type="PANTHER" id="PTHR12136:SF101">
    <property type="entry name" value="ENHANCED DISEASE RESISTANCE-LIKE PROTEIN (DUF1336)"/>
    <property type="match status" value="1"/>
</dbReference>
<dbReference type="OMA" id="SCKYCVA"/>
<dbReference type="PANTHER" id="PTHR12136">
    <property type="entry name" value="ENHANCED DISEASE RESISTANCE-RELATED"/>
    <property type="match status" value="1"/>
</dbReference>
<evidence type="ECO:0000313" key="3">
    <source>
        <dbReference type="EMBL" id="KRH29613.2"/>
    </source>
</evidence>
<feature type="region of interest" description="Disordered" evidence="1">
    <location>
        <begin position="282"/>
        <end position="302"/>
    </location>
</feature>
<accession>A0A2K7IAT9</accession>